<evidence type="ECO:0000313" key="3">
    <source>
        <dbReference type="EMBL" id="MPN58450.1"/>
    </source>
</evidence>
<evidence type="ECO:0000256" key="1">
    <source>
        <dbReference type="SAM" id="MobiDB-lite"/>
    </source>
</evidence>
<comment type="caution">
    <text evidence="3">The sequence shown here is derived from an EMBL/GenBank/DDBJ whole genome shotgun (WGS) entry which is preliminary data.</text>
</comment>
<dbReference type="AlphaFoldDB" id="A0A645J5N2"/>
<reference evidence="3" key="1">
    <citation type="submission" date="2019-08" db="EMBL/GenBank/DDBJ databases">
        <authorList>
            <person name="Kucharzyk K."/>
            <person name="Murdoch R.W."/>
            <person name="Higgins S."/>
            <person name="Loffler F."/>
        </authorList>
    </citation>
    <scope>NUCLEOTIDE SEQUENCE</scope>
</reference>
<dbReference type="Pfam" id="PF13340">
    <property type="entry name" value="DUF4096"/>
    <property type="match status" value="1"/>
</dbReference>
<proteinExistence type="predicted"/>
<sequence>MGTVIRRYELTDAEWERLQPYFPDRQAGDKGSPRKDSRQILNGILWIARSGAAWRDLPERYGAWQTIYKRFVQWQEAGILERIFHDLGADADLQDISIDSTYIKAHKASAGATKKGNPIPKTNTKTNASE</sequence>
<feature type="compositionally biased region" description="Polar residues" evidence="1">
    <location>
        <begin position="120"/>
        <end position="130"/>
    </location>
</feature>
<gene>
    <name evidence="3" type="ORF">SDC9_206155</name>
</gene>
<protein>
    <submittedName>
        <fullName evidence="3">IS5 family transposase ISLpl3</fullName>
    </submittedName>
</protein>
<dbReference type="PANTHER" id="PTHR46637:SF1">
    <property type="entry name" value="BLL5188 PROTEIN"/>
    <property type="match status" value="1"/>
</dbReference>
<dbReference type="NCBIfam" id="NF033580">
    <property type="entry name" value="transpos_IS5_3"/>
    <property type="match status" value="1"/>
</dbReference>
<organism evidence="3">
    <name type="scientific">bioreactor metagenome</name>
    <dbReference type="NCBI Taxonomy" id="1076179"/>
    <lineage>
        <taxon>unclassified sequences</taxon>
        <taxon>metagenomes</taxon>
        <taxon>ecological metagenomes</taxon>
    </lineage>
</organism>
<feature type="region of interest" description="Disordered" evidence="1">
    <location>
        <begin position="107"/>
        <end position="130"/>
    </location>
</feature>
<evidence type="ECO:0000259" key="2">
    <source>
        <dbReference type="Pfam" id="PF13340"/>
    </source>
</evidence>
<feature type="domain" description="Insertion element IS402-like" evidence="2">
    <location>
        <begin position="10"/>
        <end position="84"/>
    </location>
</feature>
<dbReference type="InterPro" id="IPR052909">
    <property type="entry name" value="Transposase_6_like"/>
</dbReference>
<dbReference type="EMBL" id="VSSQ01131144">
    <property type="protein sequence ID" value="MPN58450.1"/>
    <property type="molecule type" value="Genomic_DNA"/>
</dbReference>
<name>A0A645J5N2_9ZZZZ</name>
<accession>A0A645J5N2</accession>
<dbReference type="InterPro" id="IPR025161">
    <property type="entry name" value="IS402-like_dom"/>
</dbReference>
<dbReference type="PANTHER" id="PTHR46637">
    <property type="entry name" value="TIS1421-TRANSPOSASE PROTEIN A"/>
    <property type="match status" value="1"/>
</dbReference>